<dbReference type="HAMAP" id="MF_01007">
    <property type="entry name" value="16SrRNA_methyltr_H"/>
    <property type="match status" value="1"/>
</dbReference>
<name>A0A6S6S0X5_9BACT</name>
<gene>
    <name evidence="6" type="primary">rsmH</name>
    <name evidence="7" type="ORF">HELGO_WM29741</name>
</gene>
<dbReference type="EMBL" id="CACVAQ010000044">
    <property type="protein sequence ID" value="CAA6799741.1"/>
    <property type="molecule type" value="Genomic_DNA"/>
</dbReference>
<dbReference type="NCBIfam" id="TIGR00006">
    <property type="entry name" value="16S rRNA (cytosine(1402)-N(4))-methyltransferase RsmH"/>
    <property type="match status" value="1"/>
</dbReference>
<keyword evidence="6" id="KW-0963">Cytoplasm</keyword>
<dbReference type="Gene3D" id="3.40.50.150">
    <property type="entry name" value="Vaccinia Virus protein VP39"/>
    <property type="match status" value="1"/>
</dbReference>
<dbReference type="InterPro" id="IPR029063">
    <property type="entry name" value="SAM-dependent_MTases_sf"/>
</dbReference>
<evidence type="ECO:0000256" key="1">
    <source>
        <dbReference type="ARBA" id="ARBA00010396"/>
    </source>
</evidence>
<dbReference type="AlphaFoldDB" id="A0A6S6S0X5"/>
<comment type="similarity">
    <text evidence="1 6">Belongs to the methyltransferase superfamily. RsmH family.</text>
</comment>
<keyword evidence="2 6" id="KW-0698">rRNA processing</keyword>
<accession>A0A6S6S0X5</accession>
<proteinExistence type="inferred from homology"/>
<evidence type="ECO:0000313" key="7">
    <source>
        <dbReference type="EMBL" id="CAA6799741.1"/>
    </source>
</evidence>
<dbReference type="InterPro" id="IPR002903">
    <property type="entry name" value="RsmH"/>
</dbReference>
<feature type="binding site" evidence="6">
    <location>
        <begin position="35"/>
        <end position="37"/>
    </location>
    <ligand>
        <name>S-adenosyl-L-methionine</name>
        <dbReference type="ChEBI" id="CHEBI:59789"/>
    </ligand>
</feature>
<dbReference type="Gene3D" id="1.10.150.170">
    <property type="entry name" value="Putative methyltransferase TM0872, insert domain"/>
    <property type="match status" value="1"/>
</dbReference>
<keyword evidence="5 6" id="KW-0949">S-adenosyl-L-methionine</keyword>
<comment type="subcellular location">
    <subcellularLocation>
        <location evidence="6">Cytoplasm</location>
    </subcellularLocation>
</comment>
<keyword evidence="4 6" id="KW-0808">Transferase</keyword>
<dbReference type="PANTHER" id="PTHR11265">
    <property type="entry name" value="S-ADENOSYL-METHYLTRANSFERASE MRAW"/>
    <property type="match status" value="1"/>
</dbReference>
<dbReference type="PIRSF" id="PIRSF004486">
    <property type="entry name" value="MraW"/>
    <property type="match status" value="1"/>
</dbReference>
<feature type="binding site" evidence="6">
    <location>
        <position position="105"/>
    </location>
    <ligand>
        <name>S-adenosyl-L-methionine</name>
        <dbReference type="ChEBI" id="CHEBI:59789"/>
    </ligand>
</feature>
<feature type="binding site" evidence="6">
    <location>
        <position position="98"/>
    </location>
    <ligand>
        <name>S-adenosyl-L-methionine</name>
        <dbReference type="ChEBI" id="CHEBI:59789"/>
    </ligand>
</feature>
<feature type="binding site" evidence="6">
    <location>
        <position position="55"/>
    </location>
    <ligand>
        <name>S-adenosyl-L-methionine</name>
        <dbReference type="ChEBI" id="CHEBI:59789"/>
    </ligand>
</feature>
<evidence type="ECO:0000256" key="4">
    <source>
        <dbReference type="ARBA" id="ARBA00022679"/>
    </source>
</evidence>
<evidence type="ECO:0000256" key="3">
    <source>
        <dbReference type="ARBA" id="ARBA00022603"/>
    </source>
</evidence>
<keyword evidence="3 6" id="KW-0489">Methyltransferase</keyword>
<organism evidence="7">
    <name type="scientific">uncultured Aureispira sp</name>
    <dbReference type="NCBI Taxonomy" id="1331704"/>
    <lineage>
        <taxon>Bacteria</taxon>
        <taxon>Pseudomonadati</taxon>
        <taxon>Bacteroidota</taxon>
        <taxon>Saprospiria</taxon>
        <taxon>Saprospirales</taxon>
        <taxon>Saprospiraceae</taxon>
        <taxon>Aureispira</taxon>
        <taxon>environmental samples</taxon>
    </lineage>
</organism>
<dbReference type="SUPFAM" id="SSF53335">
    <property type="entry name" value="S-adenosyl-L-methionine-dependent methyltransferases"/>
    <property type="match status" value="1"/>
</dbReference>
<evidence type="ECO:0000256" key="2">
    <source>
        <dbReference type="ARBA" id="ARBA00022552"/>
    </source>
</evidence>
<dbReference type="GO" id="GO:0071424">
    <property type="term" value="F:rRNA (cytosine-N4-)-methyltransferase activity"/>
    <property type="evidence" value="ECO:0007669"/>
    <property type="project" value="UniProtKB-UniRule"/>
</dbReference>
<sequence>MEELNYHNPVLLQESIDGLNIKPDGTYVDVTFGGGGHAALILENLGPKGRLYAFDQDPDAADNIIDDERFKLIPHNFRFLKRFLRLEGVRKVDGLLADLGVSSHQFDTADRGFSFRFDALLDMRMNQGADLTAEKVLNKYNAEQLQHIFGMYGEVRNSKTLAQLIVQTRASGTALRTIGDFVTAIDPCIKGKRNRYLSQVFQALRMEVNEEVDVLKEMLWQTTEVLEAGSRLVVISYHSLEDRLAKNLIKKGTFENEPEKDDFGNFYQPLKAINKKIIIPTDKEIEENPRARSAKMRIAERTDKKPLVFN</sequence>
<dbReference type="GO" id="GO:0070475">
    <property type="term" value="P:rRNA base methylation"/>
    <property type="evidence" value="ECO:0007669"/>
    <property type="project" value="UniProtKB-UniRule"/>
</dbReference>
<evidence type="ECO:0000256" key="6">
    <source>
        <dbReference type="HAMAP-Rule" id="MF_01007"/>
    </source>
</evidence>
<dbReference type="EC" id="2.1.1.199" evidence="6"/>
<reference evidence="7" key="1">
    <citation type="submission" date="2020-01" db="EMBL/GenBank/DDBJ databases">
        <authorList>
            <person name="Meier V. D."/>
            <person name="Meier V D."/>
        </authorList>
    </citation>
    <scope>NUCLEOTIDE SEQUENCE</scope>
    <source>
        <strain evidence="7">HLG_WM_MAG_10</strain>
    </source>
</reference>
<feature type="binding site" evidence="6">
    <location>
        <position position="77"/>
    </location>
    <ligand>
        <name>S-adenosyl-L-methionine</name>
        <dbReference type="ChEBI" id="CHEBI:59789"/>
    </ligand>
</feature>
<dbReference type="SUPFAM" id="SSF81799">
    <property type="entry name" value="Putative methyltransferase TM0872, insert domain"/>
    <property type="match status" value="1"/>
</dbReference>
<dbReference type="GO" id="GO:0005737">
    <property type="term" value="C:cytoplasm"/>
    <property type="evidence" value="ECO:0007669"/>
    <property type="project" value="UniProtKB-SubCell"/>
</dbReference>
<dbReference type="PANTHER" id="PTHR11265:SF0">
    <property type="entry name" value="12S RRNA N4-METHYLCYTIDINE METHYLTRANSFERASE"/>
    <property type="match status" value="1"/>
</dbReference>
<dbReference type="Pfam" id="PF01795">
    <property type="entry name" value="Methyltransf_5"/>
    <property type="match status" value="1"/>
</dbReference>
<dbReference type="InterPro" id="IPR023397">
    <property type="entry name" value="SAM-dep_MeTrfase_MraW_recog"/>
</dbReference>
<protein>
    <recommendedName>
        <fullName evidence="6">Ribosomal RNA small subunit methyltransferase H</fullName>
        <ecNumber evidence="6">2.1.1.199</ecNumber>
    </recommendedName>
    <alternativeName>
        <fullName evidence="6">16S rRNA m(4)C1402 methyltransferase</fullName>
    </alternativeName>
    <alternativeName>
        <fullName evidence="6">rRNA (cytosine-N(4)-)-methyltransferase RsmH</fullName>
    </alternativeName>
</protein>
<evidence type="ECO:0000256" key="5">
    <source>
        <dbReference type="ARBA" id="ARBA00022691"/>
    </source>
</evidence>
<comment type="function">
    <text evidence="6">Specifically methylates the N4 position of cytidine in position 1402 (C1402) of 16S rRNA.</text>
</comment>
<comment type="catalytic activity">
    <reaction evidence="6">
        <text>cytidine(1402) in 16S rRNA + S-adenosyl-L-methionine = N(4)-methylcytidine(1402) in 16S rRNA + S-adenosyl-L-homocysteine + H(+)</text>
        <dbReference type="Rhea" id="RHEA:42928"/>
        <dbReference type="Rhea" id="RHEA-COMP:10286"/>
        <dbReference type="Rhea" id="RHEA-COMP:10287"/>
        <dbReference type="ChEBI" id="CHEBI:15378"/>
        <dbReference type="ChEBI" id="CHEBI:57856"/>
        <dbReference type="ChEBI" id="CHEBI:59789"/>
        <dbReference type="ChEBI" id="CHEBI:74506"/>
        <dbReference type="ChEBI" id="CHEBI:82748"/>
        <dbReference type="EC" id="2.1.1.199"/>
    </reaction>
</comment>